<protein>
    <submittedName>
        <fullName evidence="1">Uncharacterized protein</fullName>
    </submittedName>
</protein>
<sequence>MGTSLSTSKPLLTNLHEAAFTYPAIDNHAHPLLRAKHRSDLPFEGLISEAEGSALTVDAPHTLACHRATRQLTDLFGLPEGSTWENIKAKRFEFEYADLCRLSFGPTGIQCILIDDGLGIRDIMHDVSWHDQFTHSPSKRVVRIEVVAEEILVELFALLGNSPSTEELAATMALFMVKLENSLKASAKDTIVVAFKSVVCYRSGLAVSPPAVGQEAKSQEDAELLAAFERVYKAHLGSSKIRLQDKALNDSVVRLALEVSAESGKPSEPKPNLIALLCYWYRDTNQFNFTLVSVIIVSRSRYPRPRIYSP</sequence>
<reference evidence="1 2" key="1">
    <citation type="journal article" date="2020" name="ISME J.">
        <title>Uncovering the hidden diversity of litter-decomposition mechanisms in mushroom-forming fungi.</title>
        <authorList>
            <person name="Floudas D."/>
            <person name="Bentzer J."/>
            <person name="Ahren D."/>
            <person name="Johansson T."/>
            <person name="Persson P."/>
            <person name="Tunlid A."/>
        </authorList>
    </citation>
    <scope>NUCLEOTIDE SEQUENCE [LARGE SCALE GENOMIC DNA]</scope>
    <source>
        <strain evidence="1 2">CBS 661.87</strain>
    </source>
</reference>
<dbReference type="PANTHER" id="PTHR43383:SF2">
    <property type="entry name" value="AMIDOHYDROLASE 2 FAMILY PROTEIN"/>
    <property type="match status" value="1"/>
</dbReference>
<keyword evidence="2" id="KW-1185">Reference proteome</keyword>
<proteinExistence type="predicted"/>
<name>A0A8H5H2A2_9AGAR</name>
<dbReference type="Gene3D" id="3.20.20.140">
    <property type="entry name" value="Metal-dependent hydrolases"/>
    <property type="match status" value="1"/>
</dbReference>
<dbReference type="AlphaFoldDB" id="A0A8H5H2A2"/>
<dbReference type="EMBL" id="JAACJP010000034">
    <property type="protein sequence ID" value="KAF5375423.1"/>
    <property type="molecule type" value="Genomic_DNA"/>
</dbReference>
<comment type="caution">
    <text evidence="1">The sequence shown here is derived from an EMBL/GenBank/DDBJ whole genome shotgun (WGS) entry which is preliminary data.</text>
</comment>
<dbReference type="Proteomes" id="UP000565441">
    <property type="component" value="Unassembled WGS sequence"/>
</dbReference>
<evidence type="ECO:0000313" key="1">
    <source>
        <dbReference type="EMBL" id="KAF5375423.1"/>
    </source>
</evidence>
<dbReference type="PANTHER" id="PTHR43383">
    <property type="entry name" value="NODULIN 6"/>
    <property type="match status" value="1"/>
</dbReference>
<accession>A0A8H5H2A2</accession>
<gene>
    <name evidence="1" type="ORF">D9615_008018</name>
</gene>
<evidence type="ECO:0000313" key="2">
    <source>
        <dbReference type="Proteomes" id="UP000565441"/>
    </source>
</evidence>
<dbReference type="OrthoDB" id="3364440at2759"/>
<organism evidence="1 2">
    <name type="scientific">Tricholomella constricta</name>
    <dbReference type="NCBI Taxonomy" id="117010"/>
    <lineage>
        <taxon>Eukaryota</taxon>
        <taxon>Fungi</taxon>
        <taxon>Dikarya</taxon>
        <taxon>Basidiomycota</taxon>
        <taxon>Agaricomycotina</taxon>
        <taxon>Agaricomycetes</taxon>
        <taxon>Agaricomycetidae</taxon>
        <taxon>Agaricales</taxon>
        <taxon>Tricholomatineae</taxon>
        <taxon>Lyophyllaceae</taxon>
        <taxon>Tricholomella</taxon>
    </lineage>
</organism>